<dbReference type="GO" id="GO:0016051">
    <property type="term" value="P:carbohydrate biosynthetic process"/>
    <property type="evidence" value="ECO:0007669"/>
    <property type="project" value="InterPro"/>
</dbReference>
<reference evidence="10 11" key="1">
    <citation type="submission" date="2024-05" db="EMBL/GenBank/DDBJ databases">
        <authorList>
            <person name="Wallberg A."/>
        </authorList>
    </citation>
    <scope>NUCLEOTIDE SEQUENCE [LARGE SCALE GENOMIC DNA]</scope>
</reference>
<dbReference type="InterPro" id="IPR018011">
    <property type="entry name" value="Carb_sulfotrans_8-10"/>
</dbReference>
<evidence type="ECO:0000313" key="10">
    <source>
        <dbReference type="EMBL" id="CAL4103356.1"/>
    </source>
</evidence>
<dbReference type="EC" id="2.8.2.-" evidence="9"/>
<evidence type="ECO:0000256" key="1">
    <source>
        <dbReference type="ARBA" id="ARBA00004323"/>
    </source>
</evidence>
<keyword evidence="9" id="KW-0119">Carbohydrate metabolism</keyword>
<name>A0AAV2QVH6_MEGNR</name>
<dbReference type="AlphaFoldDB" id="A0AAV2QVH6"/>
<keyword evidence="5" id="KW-1133">Transmembrane helix</keyword>
<evidence type="ECO:0000256" key="3">
    <source>
        <dbReference type="ARBA" id="ARBA00022679"/>
    </source>
</evidence>
<keyword evidence="3 9" id="KW-0808">Transferase</keyword>
<keyword evidence="11" id="KW-1185">Reference proteome</keyword>
<evidence type="ECO:0000256" key="7">
    <source>
        <dbReference type="ARBA" id="ARBA00023136"/>
    </source>
</evidence>
<proteinExistence type="inferred from homology"/>
<gene>
    <name evidence="10" type="ORF">MNOR_LOCUS17541</name>
</gene>
<comment type="caution">
    <text evidence="10">The sequence shown here is derived from an EMBL/GenBank/DDBJ whole genome shotgun (WGS) entry which is preliminary data.</text>
</comment>
<keyword evidence="8 9" id="KW-0325">Glycoprotein</keyword>
<keyword evidence="6 9" id="KW-0333">Golgi apparatus</keyword>
<comment type="similarity">
    <text evidence="2 9">Belongs to the sulfotransferase 2 family.</text>
</comment>
<evidence type="ECO:0000256" key="2">
    <source>
        <dbReference type="ARBA" id="ARBA00006339"/>
    </source>
</evidence>
<dbReference type="Pfam" id="PF03567">
    <property type="entry name" value="Sulfotransfer_2"/>
    <property type="match status" value="1"/>
</dbReference>
<keyword evidence="9" id="KW-0735">Signal-anchor</keyword>
<comment type="subcellular location">
    <subcellularLocation>
        <location evidence="1 9">Golgi apparatus membrane</location>
        <topology evidence="1 9">Single-pass type II membrane protein</topology>
    </subcellularLocation>
</comment>
<evidence type="ECO:0000256" key="5">
    <source>
        <dbReference type="ARBA" id="ARBA00022989"/>
    </source>
</evidence>
<dbReference type="InterPro" id="IPR005331">
    <property type="entry name" value="Sulfotransferase"/>
</dbReference>
<dbReference type="PANTHER" id="PTHR12137:SF63">
    <property type="entry name" value="CARBOHYDRATE SULFOTRANSFERASE"/>
    <property type="match status" value="1"/>
</dbReference>
<evidence type="ECO:0000256" key="6">
    <source>
        <dbReference type="ARBA" id="ARBA00023034"/>
    </source>
</evidence>
<dbReference type="Proteomes" id="UP001497623">
    <property type="component" value="Unassembled WGS sequence"/>
</dbReference>
<evidence type="ECO:0000256" key="8">
    <source>
        <dbReference type="ARBA" id="ARBA00023180"/>
    </source>
</evidence>
<dbReference type="GO" id="GO:0008146">
    <property type="term" value="F:sulfotransferase activity"/>
    <property type="evidence" value="ECO:0007669"/>
    <property type="project" value="InterPro"/>
</dbReference>
<dbReference type="PANTHER" id="PTHR12137">
    <property type="entry name" value="CARBOHYDRATE SULFOTRANSFERASE"/>
    <property type="match status" value="1"/>
</dbReference>
<keyword evidence="4" id="KW-0812">Transmembrane</keyword>
<evidence type="ECO:0000256" key="9">
    <source>
        <dbReference type="RuleBase" id="RU364020"/>
    </source>
</evidence>
<evidence type="ECO:0000313" key="11">
    <source>
        <dbReference type="Proteomes" id="UP001497623"/>
    </source>
</evidence>
<organism evidence="10 11">
    <name type="scientific">Meganyctiphanes norvegica</name>
    <name type="common">Northern krill</name>
    <name type="synonym">Thysanopoda norvegica</name>
    <dbReference type="NCBI Taxonomy" id="48144"/>
    <lineage>
        <taxon>Eukaryota</taxon>
        <taxon>Metazoa</taxon>
        <taxon>Ecdysozoa</taxon>
        <taxon>Arthropoda</taxon>
        <taxon>Crustacea</taxon>
        <taxon>Multicrustacea</taxon>
        <taxon>Malacostraca</taxon>
        <taxon>Eumalacostraca</taxon>
        <taxon>Eucarida</taxon>
        <taxon>Euphausiacea</taxon>
        <taxon>Euphausiidae</taxon>
        <taxon>Meganyctiphanes</taxon>
    </lineage>
</organism>
<evidence type="ECO:0000256" key="4">
    <source>
        <dbReference type="ARBA" id="ARBA00022692"/>
    </source>
</evidence>
<sequence length="397" mass="45547">MPHGTNLAVLNSGSHYSTSMTVIFLHQCHMVCLHQKAKLNRQASATLLYATTNYGHPPVTKESLAVPEGQQGYIQIVIAVPNSNISKSFSFFQILLKSIHNFLKNSAQHTILQSVEFLHQWKSVLQSRLTHVEEVCLKSKHKRRNMLFGYDSFMMDTKRHIAYCKNSKAGSSSWVRQFLEWSGVSTYKLSTDNLHGVAKAAFPPPVMMALWTEILKKPFKFTVVRHPFTRLVSAYRDKIPKGYKKSWHKFMIERFRKNKSDNSSIPTFREFALFAAQQVITCSQDASSELCVAGEIDVHWHPYYLYCSPCDITYDVISKMETFDNDKRFVSLVTGLKTPPTKSSGEINKSPGSSTQEITRKYLETLTKEEVETLYQAYYYDFVLFDYSPHHLDGVLF</sequence>
<keyword evidence="7" id="KW-0472">Membrane</keyword>
<dbReference type="EMBL" id="CAXKWB010012107">
    <property type="protein sequence ID" value="CAL4103356.1"/>
    <property type="molecule type" value="Genomic_DNA"/>
</dbReference>
<dbReference type="GO" id="GO:0000139">
    <property type="term" value="C:Golgi membrane"/>
    <property type="evidence" value="ECO:0007669"/>
    <property type="project" value="UniProtKB-SubCell"/>
</dbReference>
<accession>A0AAV2QVH6</accession>
<feature type="non-terminal residue" evidence="10">
    <location>
        <position position="397"/>
    </location>
</feature>
<protein>
    <recommendedName>
        <fullName evidence="9">Carbohydrate sulfotransferase</fullName>
        <ecNumber evidence="9">2.8.2.-</ecNumber>
    </recommendedName>
</protein>